<dbReference type="InterPro" id="IPR024934">
    <property type="entry name" value="Rubredoxin-like_dom"/>
</dbReference>
<dbReference type="InterPro" id="IPR048574">
    <property type="entry name" value="RUBY_RBDX"/>
</dbReference>
<dbReference type="Pfam" id="PF21349">
    <property type="entry name" value="RUBY_RBDX"/>
    <property type="match status" value="1"/>
</dbReference>
<reference evidence="5" key="1">
    <citation type="journal article" date="2020" name="mSystems">
        <title>Genome- and Community-Level Interaction Insights into Carbon Utilization and Element Cycling Functions of Hydrothermarchaeota in Hydrothermal Sediment.</title>
        <authorList>
            <person name="Zhou Z."/>
            <person name="Liu Y."/>
            <person name="Xu W."/>
            <person name="Pan J."/>
            <person name="Luo Z.H."/>
            <person name="Li M."/>
        </authorList>
    </citation>
    <scope>NUCLEOTIDE SEQUENCE [LARGE SCALE GENOMIC DNA]</scope>
    <source>
        <strain evidence="5">SpSt-587</strain>
    </source>
</reference>
<dbReference type="AlphaFoldDB" id="A0A7J3M2V0"/>
<dbReference type="Gene3D" id="1.20.1260.10">
    <property type="match status" value="1"/>
</dbReference>
<feature type="domain" description="Ferritin-like diiron" evidence="4">
    <location>
        <begin position="1"/>
        <end position="129"/>
    </location>
</feature>
<gene>
    <name evidence="5" type="ORF">ENT52_06515</name>
</gene>
<dbReference type="InterPro" id="IPR052753">
    <property type="entry name" value="Rbr2/Nigerythrin"/>
</dbReference>
<dbReference type="Pfam" id="PF02915">
    <property type="entry name" value="Rubrerythrin"/>
    <property type="match status" value="1"/>
</dbReference>
<name>A0A7J3M2V0_ARCFL</name>
<dbReference type="PROSITE" id="PS50903">
    <property type="entry name" value="RUBREDOXIN_LIKE"/>
    <property type="match status" value="1"/>
</dbReference>
<dbReference type="EMBL" id="DSYZ01000122">
    <property type="protein sequence ID" value="HGT83362.1"/>
    <property type="molecule type" value="Genomic_DNA"/>
</dbReference>
<dbReference type="PANTHER" id="PTHR33746">
    <property type="entry name" value="RUBRERYTHRIN"/>
    <property type="match status" value="1"/>
</dbReference>
<evidence type="ECO:0000256" key="2">
    <source>
        <dbReference type="ARBA" id="ARBA00022982"/>
    </source>
</evidence>
<dbReference type="SUPFAM" id="SSF47240">
    <property type="entry name" value="Ferritin-like"/>
    <property type="match status" value="1"/>
</dbReference>
<protein>
    <submittedName>
        <fullName evidence="5">Rubrerythrin family protein</fullName>
    </submittedName>
</protein>
<evidence type="ECO:0000256" key="1">
    <source>
        <dbReference type="ARBA" id="ARBA00022448"/>
    </source>
</evidence>
<evidence type="ECO:0000259" key="4">
    <source>
        <dbReference type="PROSITE" id="PS50905"/>
    </source>
</evidence>
<dbReference type="CDD" id="cd01041">
    <property type="entry name" value="Rubrerythrin"/>
    <property type="match status" value="1"/>
</dbReference>
<dbReference type="InterPro" id="IPR012347">
    <property type="entry name" value="Ferritin-like"/>
</dbReference>
<comment type="caution">
    <text evidence="5">The sequence shown here is derived from an EMBL/GenBank/DDBJ whole genome shotgun (WGS) entry which is preliminary data.</text>
</comment>
<sequence length="167" mass="18629">MRAMTRAFLENAFAGESQAHMKYLIFADIAEKEGKPKIAKLFRAIAFAELVHAKNHYGALGAIGNTVENLQKAIDGEKYEVEEMYPVYNATAKIQGEKEAEKTTYYALAAEKIHAELYSQAKKSAEIGKDLDIESVYICPICGHTVVNEVPEYCPICGARKELFVKF</sequence>
<evidence type="ECO:0000313" key="5">
    <source>
        <dbReference type="EMBL" id="HGT83362.1"/>
    </source>
</evidence>
<dbReference type="InterPro" id="IPR009078">
    <property type="entry name" value="Ferritin-like_SF"/>
</dbReference>
<proteinExistence type="predicted"/>
<evidence type="ECO:0000259" key="3">
    <source>
        <dbReference type="PROSITE" id="PS50903"/>
    </source>
</evidence>
<organism evidence="5">
    <name type="scientific">Archaeoglobus fulgidus</name>
    <dbReference type="NCBI Taxonomy" id="2234"/>
    <lineage>
        <taxon>Archaea</taxon>
        <taxon>Methanobacteriati</taxon>
        <taxon>Methanobacteriota</taxon>
        <taxon>Archaeoglobi</taxon>
        <taxon>Archaeoglobales</taxon>
        <taxon>Archaeoglobaceae</taxon>
        <taxon>Archaeoglobus</taxon>
    </lineage>
</organism>
<dbReference type="PANTHER" id="PTHR33746:SF4">
    <property type="entry name" value="RUBRERYTHRIN"/>
    <property type="match status" value="1"/>
</dbReference>
<feature type="domain" description="Rubredoxin-like" evidence="3">
    <location>
        <begin position="134"/>
        <end position="167"/>
    </location>
</feature>
<dbReference type="InterPro" id="IPR009040">
    <property type="entry name" value="Ferritin-like_diiron"/>
</dbReference>
<dbReference type="GO" id="GO:0005506">
    <property type="term" value="F:iron ion binding"/>
    <property type="evidence" value="ECO:0007669"/>
    <property type="project" value="InterPro"/>
</dbReference>
<dbReference type="GO" id="GO:0016491">
    <property type="term" value="F:oxidoreductase activity"/>
    <property type="evidence" value="ECO:0007669"/>
    <property type="project" value="InterPro"/>
</dbReference>
<accession>A0A7J3M2V0</accession>
<keyword evidence="2" id="KW-0249">Electron transport</keyword>
<keyword evidence="1" id="KW-0813">Transport</keyword>
<dbReference type="Gene3D" id="2.20.28.10">
    <property type="match status" value="1"/>
</dbReference>
<dbReference type="SUPFAM" id="SSF57802">
    <property type="entry name" value="Rubredoxin-like"/>
    <property type="match status" value="1"/>
</dbReference>
<dbReference type="PROSITE" id="PS50905">
    <property type="entry name" value="FERRITIN_LIKE"/>
    <property type="match status" value="1"/>
</dbReference>
<dbReference type="InterPro" id="IPR003251">
    <property type="entry name" value="Rr_diiron-bd_dom"/>
</dbReference>